<dbReference type="SUPFAM" id="SSF52777">
    <property type="entry name" value="CoA-dependent acyltransferases"/>
    <property type="match status" value="1"/>
</dbReference>
<dbReference type="Proteomes" id="UP000193387">
    <property type="component" value="Unassembled WGS sequence"/>
</dbReference>
<evidence type="ECO:0000259" key="11">
    <source>
        <dbReference type="Pfam" id="PF03007"/>
    </source>
</evidence>
<comment type="caution">
    <text evidence="13">The sequence shown here is derived from an EMBL/GenBank/DDBJ whole genome shotgun (WGS) entry which is preliminary data.</text>
</comment>
<dbReference type="GO" id="GO:0001666">
    <property type="term" value="P:response to hypoxia"/>
    <property type="evidence" value="ECO:0007669"/>
    <property type="project" value="TreeGrafter"/>
</dbReference>
<keyword evidence="5" id="KW-0444">Lipid biosynthesis</keyword>
<keyword evidence="7" id="KW-0319">Glycerol metabolism</keyword>
<evidence type="ECO:0000256" key="9">
    <source>
        <dbReference type="ARBA" id="ARBA00023315"/>
    </source>
</evidence>
<dbReference type="GO" id="GO:0005886">
    <property type="term" value="C:plasma membrane"/>
    <property type="evidence" value="ECO:0007669"/>
    <property type="project" value="TreeGrafter"/>
</dbReference>
<dbReference type="EMBL" id="LQPR01000026">
    <property type="protein sequence ID" value="ORW72009.1"/>
    <property type="molecule type" value="Genomic_DNA"/>
</dbReference>
<feature type="domain" description="O-acyltransferase WSD1 C-terminal" evidence="12">
    <location>
        <begin position="278"/>
        <end position="416"/>
    </location>
</feature>
<dbReference type="InterPro" id="IPR023213">
    <property type="entry name" value="CAT-like_dom_sf"/>
</dbReference>
<dbReference type="AlphaFoldDB" id="A0AAJ3NS24"/>
<feature type="domain" description="O-acyltransferase WSD1-like N-terminal" evidence="11">
    <location>
        <begin position="4"/>
        <end position="240"/>
    </location>
</feature>
<gene>
    <name evidence="13" type="ORF">AWC23_12245</name>
</gene>
<dbReference type="InterPro" id="IPR045034">
    <property type="entry name" value="O-acyltransferase_WSD1-like"/>
</dbReference>
<evidence type="ECO:0000256" key="8">
    <source>
        <dbReference type="ARBA" id="ARBA00023098"/>
    </source>
</evidence>
<dbReference type="PANTHER" id="PTHR31650:SF1">
    <property type="entry name" value="WAX ESTER SYNTHASE_DIACYLGLYCEROL ACYLTRANSFERASE 4-RELATED"/>
    <property type="match status" value="1"/>
</dbReference>
<evidence type="ECO:0000256" key="7">
    <source>
        <dbReference type="ARBA" id="ARBA00022798"/>
    </source>
</evidence>
<proteinExistence type="inferred from homology"/>
<comment type="catalytic activity">
    <reaction evidence="10">
        <text>an acyl-CoA + a 1,2-diacyl-sn-glycerol = a triacyl-sn-glycerol + CoA</text>
        <dbReference type="Rhea" id="RHEA:10868"/>
        <dbReference type="ChEBI" id="CHEBI:17815"/>
        <dbReference type="ChEBI" id="CHEBI:57287"/>
        <dbReference type="ChEBI" id="CHEBI:58342"/>
        <dbReference type="ChEBI" id="CHEBI:64615"/>
        <dbReference type="EC" id="2.3.1.20"/>
    </reaction>
</comment>
<dbReference type="Gene3D" id="3.30.559.10">
    <property type="entry name" value="Chloramphenicol acetyltransferase-like domain"/>
    <property type="match status" value="1"/>
</dbReference>
<evidence type="ECO:0000256" key="3">
    <source>
        <dbReference type="ARBA" id="ARBA00009587"/>
    </source>
</evidence>
<dbReference type="GO" id="GO:0071731">
    <property type="term" value="P:response to nitric oxide"/>
    <property type="evidence" value="ECO:0007669"/>
    <property type="project" value="TreeGrafter"/>
</dbReference>
<keyword evidence="14" id="KW-1185">Reference proteome</keyword>
<evidence type="ECO:0000256" key="6">
    <source>
        <dbReference type="ARBA" id="ARBA00022679"/>
    </source>
</evidence>
<reference evidence="13 14" key="1">
    <citation type="submission" date="2016-01" db="EMBL/GenBank/DDBJ databases">
        <title>The new phylogeny of the genus Mycobacterium.</title>
        <authorList>
            <person name="Tarcisio F."/>
            <person name="Conor M."/>
            <person name="Antonella G."/>
            <person name="Elisabetta G."/>
            <person name="Giulia F.S."/>
            <person name="Sara T."/>
            <person name="Anna F."/>
            <person name="Clotilde B."/>
            <person name="Roberto B."/>
            <person name="Veronica D.S."/>
            <person name="Fabio R."/>
            <person name="Monica P."/>
            <person name="Olivier J."/>
            <person name="Enrico T."/>
            <person name="Nicola S."/>
        </authorList>
    </citation>
    <scope>NUCLEOTIDE SEQUENCE [LARGE SCALE GENOMIC DNA]</scope>
    <source>
        <strain evidence="13 14">DSM 44616</strain>
    </source>
</reference>
<keyword evidence="9" id="KW-0012">Acyltransferase</keyword>
<dbReference type="EC" id="2.3.1.20" evidence="4"/>
<dbReference type="GO" id="GO:0004144">
    <property type="term" value="F:diacylglycerol O-acyltransferase activity"/>
    <property type="evidence" value="ECO:0007669"/>
    <property type="project" value="UniProtKB-EC"/>
</dbReference>
<comment type="pathway">
    <text evidence="2">Lipid metabolism.</text>
</comment>
<dbReference type="Gene3D" id="3.30.559.30">
    <property type="entry name" value="Nonribosomal peptide synthetase, condensation domain"/>
    <property type="match status" value="1"/>
</dbReference>
<evidence type="ECO:0000313" key="14">
    <source>
        <dbReference type="Proteomes" id="UP000193387"/>
    </source>
</evidence>
<keyword evidence="6" id="KW-0808">Transferase</keyword>
<dbReference type="GO" id="GO:0006071">
    <property type="term" value="P:glycerol metabolic process"/>
    <property type="evidence" value="ECO:0007669"/>
    <property type="project" value="UniProtKB-KW"/>
</dbReference>
<dbReference type="PANTHER" id="PTHR31650">
    <property type="entry name" value="O-ACYLTRANSFERASE (WSD1-LIKE) FAMILY PROTEIN"/>
    <property type="match status" value="1"/>
</dbReference>
<evidence type="ECO:0000256" key="2">
    <source>
        <dbReference type="ARBA" id="ARBA00005189"/>
    </source>
</evidence>
<evidence type="ECO:0000256" key="4">
    <source>
        <dbReference type="ARBA" id="ARBA00013244"/>
    </source>
</evidence>
<dbReference type="RefSeq" id="WP_085255604.1">
    <property type="nucleotide sequence ID" value="NZ_AP022573.1"/>
</dbReference>
<dbReference type="Pfam" id="PF03007">
    <property type="entry name" value="WS_DGAT_cat"/>
    <property type="match status" value="1"/>
</dbReference>
<evidence type="ECO:0000256" key="10">
    <source>
        <dbReference type="ARBA" id="ARBA00048109"/>
    </source>
</evidence>
<comment type="pathway">
    <text evidence="1">Glycerolipid metabolism; triacylglycerol biosynthesis.</text>
</comment>
<dbReference type="InterPro" id="IPR009721">
    <property type="entry name" value="O-acyltransferase_WSD1_C"/>
</dbReference>
<dbReference type="GO" id="GO:0051701">
    <property type="term" value="P:biological process involved in interaction with host"/>
    <property type="evidence" value="ECO:0007669"/>
    <property type="project" value="TreeGrafter"/>
</dbReference>
<evidence type="ECO:0000256" key="5">
    <source>
        <dbReference type="ARBA" id="ARBA00022516"/>
    </source>
</evidence>
<comment type="similarity">
    <text evidence="3">Belongs to the long-chain O-acyltransferase family.</text>
</comment>
<evidence type="ECO:0000259" key="12">
    <source>
        <dbReference type="Pfam" id="PF06974"/>
    </source>
</evidence>
<dbReference type="GO" id="GO:0019432">
    <property type="term" value="P:triglyceride biosynthetic process"/>
    <property type="evidence" value="ECO:0007669"/>
    <property type="project" value="TreeGrafter"/>
</dbReference>
<sequence length="457" mass="49478">MAQLRTLDTAFLRAHDPDQRASLAIGAVAIVDGAIPRPEELKRLLAERVTSIPHYAQLLRAPDLDWVDHPNFALTDHLHHAAVARPGGDAELSRAVARALERPLDLSRPPWECWVIQGLRGNRWAIVLKVHHCLADGHSAAHLLARLCDDADGEAFDDVAPKPVSAPTRETPGWTPALVALRRASALTGALAGAALPMWPGPRAAGARGGATPRRYRSVRVPIADVDTVCRKFGVTADDVALAALTEGFRAALLGRGEQPRADSLRTLAPLRAGPTQSAMLSHLPVEHDDPVQRLRSVHRRRRASETGLPEPGGILESALNLIPNPLRTNLFQLLARLPQRGIVSLATSAPGPRRQLRLMGRTMERLLPIPPTAAQLTTGVAVLSYGDELVFGITADDDAPYDVKQLVAGIELGMERLVALSQDSVLLFGDEHRRRRALRERARLAGHPSASGQARR</sequence>
<protein>
    <recommendedName>
        <fullName evidence="4">diacylglycerol O-acyltransferase</fullName>
        <ecNumber evidence="4">2.3.1.20</ecNumber>
    </recommendedName>
</protein>
<evidence type="ECO:0000256" key="1">
    <source>
        <dbReference type="ARBA" id="ARBA00004771"/>
    </source>
</evidence>
<accession>A0AAJ3NS24</accession>
<keyword evidence="8" id="KW-0443">Lipid metabolism</keyword>
<evidence type="ECO:0000313" key="13">
    <source>
        <dbReference type="EMBL" id="ORW72009.1"/>
    </source>
</evidence>
<name>A0AAJ3NS24_9MYCO</name>
<organism evidence="13 14">
    <name type="scientific">Mycobacterium saskatchewanense</name>
    <dbReference type="NCBI Taxonomy" id="220927"/>
    <lineage>
        <taxon>Bacteria</taxon>
        <taxon>Bacillati</taxon>
        <taxon>Actinomycetota</taxon>
        <taxon>Actinomycetes</taxon>
        <taxon>Mycobacteriales</taxon>
        <taxon>Mycobacteriaceae</taxon>
        <taxon>Mycobacterium</taxon>
        <taxon>Mycobacterium simiae complex</taxon>
    </lineage>
</organism>
<dbReference type="InterPro" id="IPR004255">
    <property type="entry name" value="O-acyltransferase_WSD1_N"/>
</dbReference>
<dbReference type="Pfam" id="PF06974">
    <property type="entry name" value="WS_DGAT_C"/>
    <property type="match status" value="1"/>
</dbReference>